<gene>
    <name evidence="3" type="ORF">OGAPHI_006755</name>
</gene>
<keyword evidence="2" id="KW-0812">Transmembrane</keyword>
<feature type="compositionally biased region" description="Low complexity" evidence="1">
    <location>
        <begin position="570"/>
        <end position="580"/>
    </location>
</feature>
<keyword evidence="2" id="KW-1133">Transmembrane helix</keyword>
<feature type="compositionally biased region" description="Basic and acidic residues" evidence="1">
    <location>
        <begin position="516"/>
        <end position="564"/>
    </location>
</feature>
<accession>A0A9P8NWU9</accession>
<keyword evidence="4" id="KW-1185">Reference proteome</keyword>
<feature type="compositionally biased region" description="Polar residues" evidence="1">
    <location>
        <begin position="432"/>
        <end position="443"/>
    </location>
</feature>
<reference evidence="3" key="1">
    <citation type="journal article" date="2021" name="Open Biol.">
        <title>Shared evolutionary footprints suggest mitochondrial oxidative damage underlies multiple complex I losses in fungi.</title>
        <authorList>
            <person name="Schikora-Tamarit M.A."/>
            <person name="Marcet-Houben M."/>
            <person name="Nosek J."/>
            <person name="Gabaldon T."/>
        </authorList>
    </citation>
    <scope>NUCLEOTIDE SEQUENCE</scope>
    <source>
        <strain evidence="3">CBS6075</strain>
    </source>
</reference>
<dbReference type="AlphaFoldDB" id="A0A9P8NWU9"/>
<evidence type="ECO:0000256" key="2">
    <source>
        <dbReference type="SAM" id="Phobius"/>
    </source>
</evidence>
<protein>
    <submittedName>
        <fullName evidence="3">Uncharacterized protein</fullName>
    </submittedName>
</protein>
<feature type="region of interest" description="Disordered" evidence="1">
    <location>
        <begin position="516"/>
        <end position="605"/>
    </location>
</feature>
<feature type="transmembrane region" description="Helical" evidence="2">
    <location>
        <begin position="238"/>
        <end position="262"/>
    </location>
</feature>
<dbReference type="EMBL" id="JAEUBE010000487">
    <property type="protein sequence ID" value="KAH3661348.1"/>
    <property type="molecule type" value="Genomic_DNA"/>
</dbReference>
<proteinExistence type="predicted"/>
<dbReference type="GeneID" id="70238719"/>
<dbReference type="OrthoDB" id="10627408at2759"/>
<comment type="caution">
    <text evidence="3">The sequence shown here is derived from an EMBL/GenBank/DDBJ whole genome shotgun (WGS) entry which is preliminary data.</text>
</comment>
<evidence type="ECO:0000313" key="3">
    <source>
        <dbReference type="EMBL" id="KAH3661348.1"/>
    </source>
</evidence>
<evidence type="ECO:0000313" key="4">
    <source>
        <dbReference type="Proteomes" id="UP000769157"/>
    </source>
</evidence>
<reference evidence="3" key="2">
    <citation type="submission" date="2021-01" db="EMBL/GenBank/DDBJ databases">
        <authorList>
            <person name="Schikora-Tamarit M.A."/>
        </authorList>
    </citation>
    <scope>NUCLEOTIDE SEQUENCE</scope>
    <source>
        <strain evidence="3">CBS6075</strain>
    </source>
</reference>
<keyword evidence="2" id="KW-0472">Membrane</keyword>
<evidence type="ECO:0000256" key="1">
    <source>
        <dbReference type="SAM" id="MobiDB-lite"/>
    </source>
</evidence>
<name>A0A9P8NWU9_9ASCO</name>
<dbReference type="Proteomes" id="UP000769157">
    <property type="component" value="Unassembled WGS sequence"/>
</dbReference>
<dbReference type="RefSeq" id="XP_046058472.1">
    <property type="nucleotide sequence ID" value="XM_046208075.1"/>
</dbReference>
<feature type="region of interest" description="Disordered" evidence="1">
    <location>
        <begin position="432"/>
        <end position="461"/>
    </location>
</feature>
<organism evidence="3 4">
    <name type="scientific">Ogataea philodendri</name>
    <dbReference type="NCBI Taxonomy" id="1378263"/>
    <lineage>
        <taxon>Eukaryota</taxon>
        <taxon>Fungi</taxon>
        <taxon>Dikarya</taxon>
        <taxon>Ascomycota</taxon>
        <taxon>Saccharomycotina</taxon>
        <taxon>Pichiomycetes</taxon>
        <taxon>Pichiales</taxon>
        <taxon>Pichiaceae</taxon>
        <taxon>Ogataea</taxon>
    </lineage>
</organism>
<sequence length="605" mass="69352">MNETNPTMLTTYVNTRPVDERVVTFVHVVNQMSIRVQESGFGIVCLDGVHSGKRLVEMRVNKGSLQCFQSFDFSRTCKIKVGDQIEQCIDNWNSDGKPRKIDDTENQSTHDGGQWLEELSELILNLIIHGICVFCESVQNSSHWGRVQERHWSMQQSFESQDVESSGSHIAEVHQKQELNDQEDQTQESKHDIDSFVKTAWLVEFSTFPERQPVIHKQQTERGNTERQNNNNGIESSVFVIVCTEVVVLFLFWFILVLVIVVDVMAELHQSDKLWISALHFIQSTVVNGTITVQKHDLISRVDQRQLMCSQHPGLVFQSVIPRSPTSVLSAAENCSKSPVKEQTLTIVSYFSWSYSSPKTMFSLMVAFCTQGYPQSIRLPFLATDPDVFGINPEKAFKSEDFPDPIEPCCWNHQELRGKFLEKRQGREDVSNSSVGVDLVQNQKGDHRRNDWKPNGNGNKHIPGNLHSQHCCHLLLTNIHEFLEVRVFPTIHLDHLEVLQQFLHQVDSFVGEHIGDHSESEQLSNDKSRQENRHDKNTNTGERRDTNVDQQHHNDHNQRNRESQQEGEESQSQIDSGQIGTHDGIDFSNREFMFSTGIERETLLK</sequence>